<reference evidence="2" key="1">
    <citation type="journal article" date="2019" name="Int. J. Syst. Evol. Microbiol.">
        <title>The Global Catalogue of Microorganisms (GCM) 10K type strain sequencing project: providing services to taxonomists for standard genome sequencing and annotation.</title>
        <authorList>
            <consortium name="The Broad Institute Genomics Platform"/>
            <consortium name="The Broad Institute Genome Sequencing Center for Infectious Disease"/>
            <person name="Wu L."/>
            <person name="Ma J."/>
        </authorList>
    </citation>
    <scope>NUCLEOTIDE SEQUENCE [LARGE SCALE GENOMIC DNA]</scope>
    <source>
        <strain evidence="2">CGMCC 1.15288</strain>
    </source>
</reference>
<dbReference type="EMBL" id="BMIA01000001">
    <property type="protein sequence ID" value="GGH21405.1"/>
    <property type="molecule type" value="Genomic_DNA"/>
</dbReference>
<dbReference type="RefSeq" id="WP_188927889.1">
    <property type="nucleotide sequence ID" value="NZ_BMIA01000001.1"/>
</dbReference>
<evidence type="ECO:0008006" key="3">
    <source>
        <dbReference type="Google" id="ProtNLM"/>
    </source>
</evidence>
<name>A0ABQ1YE56_9BACT</name>
<accession>A0ABQ1YE56</accession>
<keyword evidence="2" id="KW-1185">Reference proteome</keyword>
<protein>
    <recommendedName>
        <fullName evidence="3">Outer membrane protein beta-barrel domain-containing protein</fullName>
    </recommendedName>
</protein>
<evidence type="ECO:0000313" key="2">
    <source>
        <dbReference type="Proteomes" id="UP000600214"/>
    </source>
</evidence>
<gene>
    <name evidence="1" type="ORF">GCM10007423_02500</name>
</gene>
<proteinExistence type="predicted"/>
<sequence>MKPKVWVMLALLIGSADRNCCAQFLKNLVPDHLGVQYAGSIGWVSVGTGYDLFRSRIRTGLHYGYLPKDFGGELHILSASVYCQPLKIKVAKAFTIHPLDIGIKSAYHFGDQFYLNWPERFPRGYYWWKSALRLHLATESSVTRELKNAGSIKAVTGYIELNTNDLYLVSYVLNPTVLAITDIIKIGCGIRIHF</sequence>
<comment type="caution">
    <text evidence="1">The sequence shown here is derived from an EMBL/GenBank/DDBJ whole genome shotgun (WGS) entry which is preliminary data.</text>
</comment>
<evidence type="ECO:0000313" key="1">
    <source>
        <dbReference type="EMBL" id="GGH21405.1"/>
    </source>
</evidence>
<organism evidence="1 2">
    <name type="scientific">Dyadobacter endophyticus</name>
    <dbReference type="NCBI Taxonomy" id="1749036"/>
    <lineage>
        <taxon>Bacteria</taxon>
        <taxon>Pseudomonadati</taxon>
        <taxon>Bacteroidota</taxon>
        <taxon>Cytophagia</taxon>
        <taxon>Cytophagales</taxon>
        <taxon>Spirosomataceae</taxon>
        <taxon>Dyadobacter</taxon>
    </lineage>
</organism>
<dbReference type="Proteomes" id="UP000600214">
    <property type="component" value="Unassembled WGS sequence"/>
</dbReference>